<accession>A0A8X6HWP3</accession>
<dbReference type="Proteomes" id="UP000887116">
    <property type="component" value="Unassembled WGS sequence"/>
</dbReference>
<keyword evidence="3" id="KW-1185">Reference proteome</keyword>
<evidence type="ECO:0000313" key="2">
    <source>
        <dbReference type="EMBL" id="GFR31053.1"/>
    </source>
</evidence>
<sequence length="84" mass="9671">MIQPAKDMQSPADQLMGRKPRTFLPSHPGQLKCTFDVERARVAFRKRQIIQNKFANKHATVLPVLHQNAKAWINLLRPETKIKA</sequence>
<dbReference type="AlphaFoldDB" id="A0A8X6HWP3"/>
<dbReference type="OrthoDB" id="8038132at2759"/>
<evidence type="ECO:0000256" key="1">
    <source>
        <dbReference type="SAM" id="MobiDB-lite"/>
    </source>
</evidence>
<reference evidence="2" key="1">
    <citation type="submission" date="2020-07" db="EMBL/GenBank/DDBJ databases">
        <title>Multicomponent nature underlies the extraordinary mechanical properties of spider dragline silk.</title>
        <authorList>
            <person name="Kono N."/>
            <person name="Nakamura H."/>
            <person name="Mori M."/>
            <person name="Yoshida Y."/>
            <person name="Ohtoshi R."/>
            <person name="Malay A.D."/>
            <person name="Moran D.A.P."/>
            <person name="Tomita M."/>
            <person name="Numata K."/>
            <person name="Arakawa K."/>
        </authorList>
    </citation>
    <scope>NUCLEOTIDE SEQUENCE</scope>
</reference>
<organism evidence="2 3">
    <name type="scientific">Trichonephila clavata</name>
    <name type="common">Joro spider</name>
    <name type="synonym">Nephila clavata</name>
    <dbReference type="NCBI Taxonomy" id="2740835"/>
    <lineage>
        <taxon>Eukaryota</taxon>
        <taxon>Metazoa</taxon>
        <taxon>Ecdysozoa</taxon>
        <taxon>Arthropoda</taxon>
        <taxon>Chelicerata</taxon>
        <taxon>Arachnida</taxon>
        <taxon>Araneae</taxon>
        <taxon>Araneomorphae</taxon>
        <taxon>Entelegynae</taxon>
        <taxon>Araneoidea</taxon>
        <taxon>Nephilidae</taxon>
        <taxon>Trichonephila</taxon>
    </lineage>
</organism>
<dbReference type="EMBL" id="BMAO01019517">
    <property type="protein sequence ID" value="GFR31053.1"/>
    <property type="molecule type" value="Genomic_DNA"/>
</dbReference>
<protein>
    <submittedName>
        <fullName evidence="2">Uncharacterized protein</fullName>
    </submittedName>
</protein>
<name>A0A8X6HWP3_TRICU</name>
<gene>
    <name evidence="2" type="ORF">TNCT_160951</name>
</gene>
<proteinExistence type="predicted"/>
<comment type="caution">
    <text evidence="2">The sequence shown here is derived from an EMBL/GenBank/DDBJ whole genome shotgun (WGS) entry which is preliminary data.</text>
</comment>
<feature type="region of interest" description="Disordered" evidence="1">
    <location>
        <begin position="1"/>
        <end position="23"/>
    </location>
</feature>
<evidence type="ECO:0000313" key="3">
    <source>
        <dbReference type="Proteomes" id="UP000887116"/>
    </source>
</evidence>